<protein>
    <recommendedName>
        <fullName evidence="7">Inositol-1-monophosphatase</fullName>
        <ecNumber evidence="7">3.1.3.25</ecNumber>
    </recommendedName>
</protein>
<dbReference type="EC" id="3.1.3.25" evidence="7"/>
<name>A0AAT9FH35_9BACT</name>
<keyword evidence="5 6" id="KW-0460">Magnesium</keyword>
<feature type="binding site" evidence="6">
    <location>
        <position position="102"/>
    </location>
    <ligand>
        <name>Mg(2+)</name>
        <dbReference type="ChEBI" id="CHEBI:18420"/>
        <label>1</label>
        <note>catalytic</note>
    </ligand>
</feature>
<dbReference type="PANTHER" id="PTHR20854">
    <property type="entry name" value="INOSITOL MONOPHOSPHATASE"/>
    <property type="match status" value="1"/>
</dbReference>
<dbReference type="Gene3D" id="3.40.190.80">
    <property type="match status" value="1"/>
</dbReference>
<organism evidence="8">
    <name type="scientific">Oceaniferula spumae</name>
    <dbReference type="NCBI Taxonomy" id="2979115"/>
    <lineage>
        <taxon>Bacteria</taxon>
        <taxon>Pseudomonadati</taxon>
        <taxon>Verrucomicrobiota</taxon>
        <taxon>Verrucomicrobiia</taxon>
        <taxon>Verrucomicrobiales</taxon>
        <taxon>Verrucomicrobiaceae</taxon>
        <taxon>Oceaniferula</taxon>
    </lineage>
</organism>
<evidence type="ECO:0000256" key="6">
    <source>
        <dbReference type="PIRSR" id="PIRSR600760-2"/>
    </source>
</evidence>
<keyword evidence="4 7" id="KW-0378">Hydrolase</keyword>
<dbReference type="CDD" id="cd01639">
    <property type="entry name" value="IMPase"/>
    <property type="match status" value="1"/>
</dbReference>
<evidence type="ECO:0000256" key="4">
    <source>
        <dbReference type="ARBA" id="ARBA00022801"/>
    </source>
</evidence>
<feature type="binding site" evidence="6">
    <location>
        <position position="87"/>
    </location>
    <ligand>
        <name>Mg(2+)</name>
        <dbReference type="ChEBI" id="CHEBI:18420"/>
        <label>1</label>
        <note>catalytic</note>
    </ligand>
</feature>
<dbReference type="InterPro" id="IPR000760">
    <property type="entry name" value="Inositol_monophosphatase-like"/>
</dbReference>
<dbReference type="AlphaFoldDB" id="A0AAT9FH35"/>
<dbReference type="GO" id="GO:0046872">
    <property type="term" value="F:metal ion binding"/>
    <property type="evidence" value="ECO:0007669"/>
    <property type="project" value="UniProtKB-KW"/>
</dbReference>
<dbReference type="PROSITE" id="PS00629">
    <property type="entry name" value="IMP_1"/>
    <property type="match status" value="1"/>
</dbReference>
<gene>
    <name evidence="8" type="primary">hisN_1</name>
    <name evidence="8" type="ORF">NT6N_03270</name>
</gene>
<feature type="binding site" evidence="6">
    <location>
        <position position="105"/>
    </location>
    <ligand>
        <name>Mg(2+)</name>
        <dbReference type="ChEBI" id="CHEBI:18420"/>
        <label>1</label>
        <note>catalytic</note>
    </ligand>
</feature>
<comment type="cofactor">
    <cofactor evidence="2 6 7">
        <name>Mg(2+)</name>
        <dbReference type="ChEBI" id="CHEBI:18420"/>
    </cofactor>
</comment>
<dbReference type="InterPro" id="IPR020583">
    <property type="entry name" value="Inositol_monoP_metal-BS"/>
</dbReference>
<dbReference type="PRINTS" id="PR00377">
    <property type="entry name" value="IMPHPHTASES"/>
</dbReference>
<proteinExistence type="inferred from homology"/>
<dbReference type="PANTHER" id="PTHR20854:SF4">
    <property type="entry name" value="INOSITOL-1-MONOPHOSPHATASE-RELATED"/>
    <property type="match status" value="1"/>
</dbReference>
<evidence type="ECO:0000256" key="3">
    <source>
        <dbReference type="ARBA" id="ARBA00022723"/>
    </source>
</evidence>
<feature type="binding site" evidence="6">
    <location>
        <position position="104"/>
    </location>
    <ligand>
        <name>Mg(2+)</name>
        <dbReference type="ChEBI" id="CHEBI:18420"/>
        <label>1</label>
        <note>catalytic</note>
    </ligand>
</feature>
<dbReference type="Pfam" id="PF00459">
    <property type="entry name" value="Inositol_P"/>
    <property type="match status" value="1"/>
</dbReference>
<dbReference type="Gene3D" id="3.30.540.10">
    <property type="entry name" value="Fructose-1,6-Bisphosphatase, subunit A, domain 1"/>
    <property type="match status" value="1"/>
</dbReference>
<dbReference type="GO" id="GO:0008934">
    <property type="term" value="F:inositol monophosphate 1-phosphatase activity"/>
    <property type="evidence" value="ECO:0007669"/>
    <property type="project" value="InterPro"/>
</dbReference>
<evidence type="ECO:0000256" key="2">
    <source>
        <dbReference type="ARBA" id="ARBA00001946"/>
    </source>
</evidence>
<dbReference type="SUPFAM" id="SSF56655">
    <property type="entry name" value="Carbohydrate phosphatase"/>
    <property type="match status" value="1"/>
</dbReference>
<accession>A0AAT9FH35</accession>
<dbReference type="PRINTS" id="PR01959">
    <property type="entry name" value="SBIMPHPHTASE"/>
</dbReference>
<dbReference type="KEGG" id="osu:NT6N_03270"/>
<reference evidence="8" key="1">
    <citation type="submission" date="2024-07" db="EMBL/GenBank/DDBJ databases">
        <title>Complete genome sequence of Verrucomicrobiaceae bacterium NT6N.</title>
        <authorList>
            <person name="Huang C."/>
            <person name="Takami H."/>
            <person name="Hamasaki K."/>
        </authorList>
    </citation>
    <scope>NUCLEOTIDE SEQUENCE</scope>
    <source>
        <strain evidence="8">NT6N</strain>
    </source>
</reference>
<keyword evidence="3 6" id="KW-0479">Metal-binding</keyword>
<comment type="catalytic activity">
    <reaction evidence="1 7">
        <text>a myo-inositol phosphate + H2O = myo-inositol + phosphate</text>
        <dbReference type="Rhea" id="RHEA:24056"/>
        <dbReference type="ChEBI" id="CHEBI:15377"/>
        <dbReference type="ChEBI" id="CHEBI:17268"/>
        <dbReference type="ChEBI" id="CHEBI:43474"/>
        <dbReference type="ChEBI" id="CHEBI:84139"/>
        <dbReference type="EC" id="3.1.3.25"/>
    </reaction>
</comment>
<dbReference type="GO" id="GO:0006020">
    <property type="term" value="P:inositol metabolic process"/>
    <property type="evidence" value="ECO:0007669"/>
    <property type="project" value="TreeGrafter"/>
</dbReference>
<comment type="similarity">
    <text evidence="7">Belongs to the inositol monophosphatase superfamily.</text>
</comment>
<sequence>MTNFALSPGVVFNTMPRMDALSDTLTECIDLVRKVGAFQLQHFRKMPENAEDMKAVRETVSFVDVESEKMLSDGLLPLVENAGFYGEESGKSGSQELVWIVDPLDGTTNYLSGLDQFSISVALVNDGRPVLGVVYKPSTGEVYSSVQGQGACYNGALTRPVHPGIEAKDALFSTGFPYRSADVAEQFFKAAAEVLTLGRGIRRSASAALDVANLSMGWHQGFWETDLQPYDIAAGMLMMEENGVLVTNQNGEPYDMFNDRLMVAGLPKVHAELLKVIAKNYEL</sequence>
<evidence type="ECO:0000256" key="1">
    <source>
        <dbReference type="ARBA" id="ARBA00001033"/>
    </source>
</evidence>
<dbReference type="InterPro" id="IPR033942">
    <property type="entry name" value="IMPase"/>
</dbReference>
<feature type="binding site" evidence="6">
    <location>
        <position position="231"/>
    </location>
    <ligand>
        <name>Mg(2+)</name>
        <dbReference type="ChEBI" id="CHEBI:18420"/>
        <label>1</label>
        <note>catalytic</note>
    </ligand>
</feature>
<evidence type="ECO:0000313" key="8">
    <source>
        <dbReference type="EMBL" id="BDS05287.1"/>
    </source>
</evidence>
<dbReference type="GO" id="GO:0007165">
    <property type="term" value="P:signal transduction"/>
    <property type="evidence" value="ECO:0007669"/>
    <property type="project" value="TreeGrafter"/>
</dbReference>
<dbReference type="InterPro" id="IPR022337">
    <property type="entry name" value="Inositol_monophosphatase_SuhB"/>
</dbReference>
<evidence type="ECO:0000256" key="7">
    <source>
        <dbReference type="RuleBase" id="RU364068"/>
    </source>
</evidence>
<evidence type="ECO:0000256" key="5">
    <source>
        <dbReference type="ARBA" id="ARBA00022842"/>
    </source>
</evidence>
<dbReference type="EMBL" id="AP026866">
    <property type="protein sequence ID" value="BDS05287.1"/>
    <property type="molecule type" value="Genomic_DNA"/>
</dbReference>